<dbReference type="EMBL" id="VBOT01000111">
    <property type="protein sequence ID" value="TMQ49923.1"/>
    <property type="molecule type" value="Genomic_DNA"/>
</dbReference>
<sequence length="164" mass="18561">MGAVDTPQPRAGKKKGHGFHRPKRRVGVRIDMTPMVDVAFLLLIFFMVTTVFRTPQALEINLPPDENKKVEVAQSKVLSVRVLPDERAYWKRGTDPWARTAVGQLATVFRSFRGNKDLVVVIKIDRDAKFNNMVNIIDELDLASLTRFSLGTLTPDEKKEVETL</sequence>
<comment type="similarity">
    <text evidence="2 7">Belongs to the ExbD/TolR family.</text>
</comment>
<dbReference type="InterPro" id="IPR003400">
    <property type="entry name" value="ExbD"/>
</dbReference>
<keyword evidence="4 7" id="KW-0812">Transmembrane</keyword>
<dbReference type="GO" id="GO:0022857">
    <property type="term" value="F:transmembrane transporter activity"/>
    <property type="evidence" value="ECO:0007669"/>
    <property type="project" value="InterPro"/>
</dbReference>
<reference evidence="10 11" key="1">
    <citation type="journal article" date="2019" name="Nat. Microbiol.">
        <title>Mediterranean grassland soil C-N compound turnover is dependent on rainfall and depth, and is mediated by genomically divergent microorganisms.</title>
        <authorList>
            <person name="Diamond S."/>
            <person name="Andeer P.F."/>
            <person name="Li Z."/>
            <person name="Crits-Christoph A."/>
            <person name="Burstein D."/>
            <person name="Anantharaman K."/>
            <person name="Lane K.R."/>
            <person name="Thomas B.C."/>
            <person name="Pan C."/>
            <person name="Northen T.R."/>
            <person name="Banfield J.F."/>
        </authorList>
    </citation>
    <scope>NUCLEOTIDE SEQUENCE [LARGE SCALE GENOMIC DNA]</scope>
    <source>
        <strain evidence="10">WS_3</strain>
    </source>
</reference>
<comment type="caution">
    <text evidence="10">The sequence shown here is derived from an EMBL/GenBank/DDBJ whole genome shotgun (WGS) entry which is preliminary data.</text>
</comment>
<evidence type="ECO:0000256" key="4">
    <source>
        <dbReference type="ARBA" id="ARBA00022692"/>
    </source>
</evidence>
<dbReference type="PANTHER" id="PTHR30558:SF3">
    <property type="entry name" value="BIOPOLYMER TRANSPORT PROTEIN EXBD-RELATED"/>
    <property type="match status" value="1"/>
</dbReference>
<dbReference type="Proteomes" id="UP000320184">
    <property type="component" value="Unassembled WGS sequence"/>
</dbReference>
<feature type="region of interest" description="Disordered" evidence="8">
    <location>
        <begin position="1"/>
        <end position="22"/>
    </location>
</feature>
<dbReference type="GO" id="GO:0005886">
    <property type="term" value="C:plasma membrane"/>
    <property type="evidence" value="ECO:0007669"/>
    <property type="project" value="UniProtKB-SubCell"/>
</dbReference>
<evidence type="ECO:0000256" key="9">
    <source>
        <dbReference type="SAM" id="Phobius"/>
    </source>
</evidence>
<accession>A0A538SEX5</accession>
<evidence type="ECO:0000313" key="10">
    <source>
        <dbReference type="EMBL" id="TMQ49923.1"/>
    </source>
</evidence>
<evidence type="ECO:0000313" key="11">
    <source>
        <dbReference type="Proteomes" id="UP000320184"/>
    </source>
</evidence>
<keyword evidence="3" id="KW-1003">Cell membrane</keyword>
<proteinExistence type="inferred from homology"/>
<keyword evidence="5 9" id="KW-1133">Transmembrane helix</keyword>
<comment type="subcellular location">
    <subcellularLocation>
        <location evidence="1">Cell membrane</location>
        <topology evidence="1">Single-pass membrane protein</topology>
    </subcellularLocation>
    <subcellularLocation>
        <location evidence="7">Cell membrane</location>
        <topology evidence="7">Single-pass type II membrane protein</topology>
    </subcellularLocation>
</comment>
<dbReference type="PANTHER" id="PTHR30558">
    <property type="entry name" value="EXBD MEMBRANE COMPONENT OF PMF-DRIVEN MACROMOLECULE IMPORT SYSTEM"/>
    <property type="match status" value="1"/>
</dbReference>
<evidence type="ECO:0000256" key="1">
    <source>
        <dbReference type="ARBA" id="ARBA00004162"/>
    </source>
</evidence>
<evidence type="ECO:0000256" key="3">
    <source>
        <dbReference type="ARBA" id="ARBA00022475"/>
    </source>
</evidence>
<evidence type="ECO:0000256" key="8">
    <source>
        <dbReference type="SAM" id="MobiDB-lite"/>
    </source>
</evidence>
<evidence type="ECO:0000256" key="2">
    <source>
        <dbReference type="ARBA" id="ARBA00005811"/>
    </source>
</evidence>
<evidence type="ECO:0000256" key="6">
    <source>
        <dbReference type="ARBA" id="ARBA00023136"/>
    </source>
</evidence>
<name>A0A538SEX5_UNCEI</name>
<feature type="transmembrane region" description="Helical" evidence="9">
    <location>
        <begin position="32"/>
        <end position="52"/>
    </location>
</feature>
<dbReference type="GO" id="GO:0015031">
    <property type="term" value="P:protein transport"/>
    <property type="evidence" value="ECO:0007669"/>
    <property type="project" value="UniProtKB-KW"/>
</dbReference>
<evidence type="ECO:0000256" key="5">
    <source>
        <dbReference type="ARBA" id="ARBA00022989"/>
    </source>
</evidence>
<evidence type="ECO:0000256" key="7">
    <source>
        <dbReference type="RuleBase" id="RU003879"/>
    </source>
</evidence>
<protein>
    <submittedName>
        <fullName evidence="10">Biopolymer transporter ExbD</fullName>
    </submittedName>
</protein>
<gene>
    <name evidence="10" type="ORF">E6K73_09020</name>
</gene>
<dbReference type="Pfam" id="PF02472">
    <property type="entry name" value="ExbD"/>
    <property type="match status" value="1"/>
</dbReference>
<organism evidence="10 11">
    <name type="scientific">Eiseniibacteriota bacterium</name>
    <dbReference type="NCBI Taxonomy" id="2212470"/>
    <lineage>
        <taxon>Bacteria</taxon>
        <taxon>Candidatus Eiseniibacteriota</taxon>
    </lineage>
</organism>
<keyword evidence="7" id="KW-0653">Protein transport</keyword>
<dbReference type="AlphaFoldDB" id="A0A538SEX5"/>
<keyword evidence="6 9" id="KW-0472">Membrane</keyword>
<keyword evidence="7" id="KW-0813">Transport</keyword>
<feature type="compositionally biased region" description="Basic residues" evidence="8">
    <location>
        <begin position="11"/>
        <end position="22"/>
    </location>
</feature>